<protein>
    <recommendedName>
        <fullName evidence="1">glutathione transferase</fullName>
        <ecNumber evidence="1">2.5.1.18</ecNumber>
    </recommendedName>
</protein>
<dbReference type="OrthoDB" id="249703at2759"/>
<dbReference type="Pfam" id="PF00043">
    <property type="entry name" value="GST_C"/>
    <property type="match status" value="1"/>
</dbReference>
<dbReference type="Gene3D" id="1.20.1050.10">
    <property type="match status" value="1"/>
</dbReference>
<dbReference type="InterPro" id="IPR010987">
    <property type="entry name" value="Glutathione-S-Trfase_C-like"/>
</dbReference>
<dbReference type="SUPFAM" id="SSF47616">
    <property type="entry name" value="GST C-terminal domain-like"/>
    <property type="match status" value="1"/>
</dbReference>
<evidence type="ECO:0000313" key="6">
    <source>
        <dbReference type="Proteomes" id="UP000800200"/>
    </source>
</evidence>
<reference evidence="5" key="1">
    <citation type="journal article" date="2020" name="Stud. Mycol.">
        <title>101 Dothideomycetes genomes: a test case for predicting lifestyles and emergence of pathogens.</title>
        <authorList>
            <person name="Haridas S."/>
            <person name="Albert R."/>
            <person name="Binder M."/>
            <person name="Bloem J."/>
            <person name="Labutti K."/>
            <person name="Salamov A."/>
            <person name="Andreopoulos B."/>
            <person name="Baker S."/>
            <person name="Barry K."/>
            <person name="Bills G."/>
            <person name="Bluhm B."/>
            <person name="Cannon C."/>
            <person name="Castanera R."/>
            <person name="Culley D."/>
            <person name="Daum C."/>
            <person name="Ezra D."/>
            <person name="Gonzalez J."/>
            <person name="Henrissat B."/>
            <person name="Kuo A."/>
            <person name="Liang C."/>
            <person name="Lipzen A."/>
            <person name="Lutzoni F."/>
            <person name="Magnuson J."/>
            <person name="Mondo S."/>
            <person name="Nolan M."/>
            <person name="Ohm R."/>
            <person name="Pangilinan J."/>
            <person name="Park H.-J."/>
            <person name="Ramirez L."/>
            <person name="Alfaro M."/>
            <person name="Sun H."/>
            <person name="Tritt A."/>
            <person name="Yoshinaga Y."/>
            <person name="Zwiers L.-H."/>
            <person name="Turgeon B."/>
            <person name="Goodwin S."/>
            <person name="Spatafora J."/>
            <person name="Crous P."/>
            <person name="Grigoriev I."/>
        </authorList>
    </citation>
    <scope>NUCLEOTIDE SEQUENCE</scope>
    <source>
        <strain evidence="5">CBS 207.26</strain>
    </source>
</reference>
<name>A0A6A6DG14_9PEZI</name>
<accession>A0A6A6DG14</accession>
<evidence type="ECO:0000256" key="1">
    <source>
        <dbReference type="ARBA" id="ARBA00012452"/>
    </source>
</evidence>
<evidence type="ECO:0000259" key="4">
    <source>
        <dbReference type="PROSITE" id="PS50405"/>
    </source>
</evidence>
<feature type="domain" description="GST C-terminal" evidence="4">
    <location>
        <begin position="63"/>
        <end position="191"/>
    </location>
</feature>
<keyword evidence="2 5" id="KW-0808">Transferase</keyword>
<dbReference type="GO" id="GO:0043295">
    <property type="term" value="F:glutathione binding"/>
    <property type="evidence" value="ECO:0007669"/>
    <property type="project" value="TreeGrafter"/>
</dbReference>
<dbReference type="EMBL" id="ML994706">
    <property type="protein sequence ID" value="KAF2176526.1"/>
    <property type="molecule type" value="Genomic_DNA"/>
</dbReference>
<dbReference type="PROSITE" id="PS50405">
    <property type="entry name" value="GST_CTER"/>
    <property type="match status" value="1"/>
</dbReference>
<dbReference type="Proteomes" id="UP000800200">
    <property type="component" value="Unassembled WGS sequence"/>
</dbReference>
<evidence type="ECO:0000313" key="5">
    <source>
        <dbReference type="EMBL" id="KAF2176526.1"/>
    </source>
</evidence>
<dbReference type="PANTHER" id="PTHR43900">
    <property type="entry name" value="GLUTATHIONE S-TRANSFERASE RHO"/>
    <property type="match status" value="1"/>
</dbReference>
<comment type="catalytic activity">
    <reaction evidence="3">
        <text>RX + glutathione = an S-substituted glutathione + a halide anion + H(+)</text>
        <dbReference type="Rhea" id="RHEA:16437"/>
        <dbReference type="ChEBI" id="CHEBI:15378"/>
        <dbReference type="ChEBI" id="CHEBI:16042"/>
        <dbReference type="ChEBI" id="CHEBI:17792"/>
        <dbReference type="ChEBI" id="CHEBI:57925"/>
        <dbReference type="ChEBI" id="CHEBI:90779"/>
        <dbReference type="EC" id="2.5.1.18"/>
    </reaction>
</comment>
<evidence type="ECO:0000256" key="2">
    <source>
        <dbReference type="ARBA" id="ARBA00022679"/>
    </source>
</evidence>
<keyword evidence="6" id="KW-1185">Reference proteome</keyword>
<sequence>MPAFTLHGFPGSTNVDRVRLTLAEGGFTDFEFKAVDLLKGGQKAICKYLATKYSIPLLPSPSDVEASAVFDQAACVLNAYFTEPSGRISIEKFVKPNMLQLPTDEAAVSEAVKSLGEFFDVQEHLLKKGGYIAGEQFSLVDIYYIPAILRLFMLGYEDFVRGRPAVGAWWDRCMNRPAVQAWMAAGKKATA</sequence>
<dbReference type="PANTHER" id="PTHR43900:SF3">
    <property type="entry name" value="GLUTATHIONE S-TRANSFERASE RHO"/>
    <property type="match status" value="1"/>
</dbReference>
<proteinExistence type="predicted"/>
<dbReference type="InterPro" id="IPR004046">
    <property type="entry name" value="GST_C"/>
</dbReference>
<dbReference type="GO" id="GO:0006749">
    <property type="term" value="P:glutathione metabolic process"/>
    <property type="evidence" value="ECO:0007669"/>
    <property type="project" value="TreeGrafter"/>
</dbReference>
<dbReference type="GO" id="GO:0004364">
    <property type="term" value="F:glutathione transferase activity"/>
    <property type="evidence" value="ECO:0007669"/>
    <property type="project" value="UniProtKB-EC"/>
</dbReference>
<organism evidence="5 6">
    <name type="scientific">Zopfia rhizophila CBS 207.26</name>
    <dbReference type="NCBI Taxonomy" id="1314779"/>
    <lineage>
        <taxon>Eukaryota</taxon>
        <taxon>Fungi</taxon>
        <taxon>Dikarya</taxon>
        <taxon>Ascomycota</taxon>
        <taxon>Pezizomycotina</taxon>
        <taxon>Dothideomycetes</taxon>
        <taxon>Dothideomycetes incertae sedis</taxon>
        <taxon>Zopfiaceae</taxon>
        <taxon>Zopfia</taxon>
    </lineage>
</organism>
<dbReference type="AlphaFoldDB" id="A0A6A6DG14"/>
<evidence type="ECO:0000256" key="3">
    <source>
        <dbReference type="ARBA" id="ARBA00047960"/>
    </source>
</evidence>
<dbReference type="GO" id="GO:0005737">
    <property type="term" value="C:cytoplasm"/>
    <property type="evidence" value="ECO:0007669"/>
    <property type="project" value="TreeGrafter"/>
</dbReference>
<dbReference type="EC" id="2.5.1.18" evidence="1"/>
<dbReference type="InterPro" id="IPR036282">
    <property type="entry name" value="Glutathione-S-Trfase_C_sf"/>
</dbReference>
<gene>
    <name evidence="5" type="ORF">K469DRAFT_698385</name>
</gene>